<dbReference type="InterPro" id="IPR044817">
    <property type="entry name" value="SBP-like"/>
</dbReference>
<dbReference type="GO" id="GO:0003677">
    <property type="term" value="F:DNA binding"/>
    <property type="evidence" value="ECO:0007669"/>
    <property type="project" value="UniProtKB-KW"/>
</dbReference>
<proteinExistence type="predicted"/>
<dbReference type="InterPro" id="IPR036893">
    <property type="entry name" value="SBP_sf"/>
</dbReference>
<dbReference type="FunFam" id="4.10.1100.10:FF:000001">
    <property type="entry name" value="Squamosa promoter-binding-like protein 14"/>
    <property type="match status" value="1"/>
</dbReference>
<evidence type="ECO:0000256" key="3">
    <source>
        <dbReference type="ARBA" id="ARBA00022771"/>
    </source>
</evidence>
<dbReference type="Pfam" id="PF03110">
    <property type="entry name" value="SBP"/>
    <property type="match status" value="1"/>
</dbReference>
<comment type="function">
    <text evidence="9">Probable transcriptional factor. Binds to the promoter of the SQUAMOSA gene.</text>
</comment>
<dbReference type="GO" id="GO:0008270">
    <property type="term" value="F:zinc ion binding"/>
    <property type="evidence" value="ECO:0007669"/>
    <property type="project" value="UniProtKB-KW"/>
</dbReference>
<protein>
    <submittedName>
        <fullName evidence="12">Squamosa promoter-binding-like protein 6</fullName>
    </submittedName>
</protein>
<reference evidence="12" key="2">
    <citation type="journal article" date="2024" name="Plant">
        <title>Genomic evolution and insights into agronomic trait innovations of Sesamum species.</title>
        <authorList>
            <person name="Miao H."/>
            <person name="Wang L."/>
            <person name="Qu L."/>
            <person name="Liu H."/>
            <person name="Sun Y."/>
            <person name="Le M."/>
            <person name="Wang Q."/>
            <person name="Wei S."/>
            <person name="Zheng Y."/>
            <person name="Lin W."/>
            <person name="Duan Y."/>
            <person name="Cao H."/>
            <person name="Xiong S."/>
            <person name="Wang X."/>
            <person name="Wei L."/>
            <person name="Li C."/>
            <person name="Ma Q."/>
            <person name="Ju M."/>
            <person name="Zhao R."/>
            <person name="Li G."/>
            <person name="Mu C."/>
            <person name="Tian Q."/>
            <person name="Mei H."/>
            <person name="Zhang T."/>
            <person name="Gao T."/>
            <person name="Zhang H."/>
        </authorList>
    </citation>
    <scope>NUCLEOTIDE SEQUENCE</scope>
    <source>
        <strain evidence="12">G02</strain>
    </source>
</reference>
<dbReference type="AlphaFoldDB" id="A0AAW2JQE6"/>
<evidence type="ECO:0000256" key="5">
    <source>
        <dbReference type="ARBA" id="ARBA00023015"/>
    </source>
</evidence>
<dbReference type="Gene3D" id="4.10.1100.10">
    <property type="entry name" value="Transcription factor, SBP-box domain"/>
    <property type="match status" value="1"/>
</dbReference>
<dbReference type="PANTHER" id="PTHR31251">
    <property type="entry name" value="SQUAMOSA PROMOTER-BINDING-LIKE PROTEIN 4"/>
    <property type="match status" value="1"/>
</dbReference>
<keyword evidence="6" id="KW-0238">DNA-binding</keyword>
<keyword evidence="3 10" id="KW-0863">Zinc-finger</keyword>
<gene>
    <name evidence="12" type="ORF">Sradi_6735700</name>
</gene>
<keyword evidence="8" id="KW-0539">Nucleus</keyword>
<evidence type="ECO:0000256" key="6">
    <source>
        <dbReference type="ARBA" id="ARBA00023125"/>
    </source>
</evidence>
<evidence type="ECO:0000256" key="1">
    <source>
        <dbReference type="ARBA" id="ARBA00004123"/>
    </source>
</evidence>
<accession>A0AAW2JQE6</accession>
<reference evidence="12" key="1">
    <citation type="submission" date="2020-06" db="EMBL/GenBank/DDBJ databases">
        <authorList>
            <person name="Li T."/>
            <person name="Hu X."/>
            <person name="Zhang T."/>
            <person name="Song X."/>
            <person name="Zhang H."/>
            <person name="Dai N."/>
            <person name="Sheng W."/>
            <person name="Hou X."/>
            <person name="Wei L."/>
        </authorList>
    </citation>
    <scope>NUCLEOTIDE SEQUENCE</scope>
    <source>
        <strain evidence="12">G02</strain>
        <tissue evidence="12">Leaf</tissue>
    </source>
</reference>
<dbReference type="InterPro" id="IPR004333">
    <property type="entry name" value="SBP_dom"/>
</dbReference>
<dbReference type="GO" id="GO:0005634">
    <property type="term" value="C:nucleus"/>
    <property type="evidence" value="ECO:0007669"/>
    <property type="project" value="UniProtKB-SubCell"/>
</dbReference>
<dbReference type="PROSITE" id="PS51141">
    <property type="entry name" value="ZF_SBP"/>
    <property type="match status" value="1"/>
</dbReference>
<evidence type="ECO:0000256" key="4">
    <source>
        <dbReference type="ARBA" id="ARBA00022833"/>
    </source>
</evidence>
<comment type="subcellular location">
    <subcellularLocation>
        <location evidence="1">Nucleus</location>
    </subcellularLocation>
</comment>
<sequence>MESLSYAFEGRALLFADDTDFQVDGLMRSRNLLDKWDGESLPIPSRNSVESMAFAEPVLPDPMRKSVLGDQCLKISGDEANDPSGKSLLSTSTLTLNSLTEFSTRFSSSMSAAIDEKLAAPKEKNGNQFSVDNSVLSSPEPFVPAKRARITNFQSQIPTCQVLGCNKDLSSSKDYHKRHKVCDVHSKTAVVIVNGIQQRFCQQCSRFHVLAEFDEGKRSCRKRLAGHNERRRKPQFDNHLGAAYFTTDASTFSRFLSGGFFGLQYNEPANGSGHLKLEEEPSQISQLPAPVKFSESLPKSLLHLHGMGKQYPSKNCLNNSLSVPELSVGSNSSCALSLLSAQSQNLVSNSAGASMPHPQIVLEDLHANLCTIQNSAKRFGSDNLTPSIVNSSGAEEQTSVGLEVPQTELSQEPNTLMLKSYLSSEGANTVDLLELSIHLQRVEQQKHYTQVKLENGIFCHSTIT</sequence>
<keyword evidence="2" id="KW-0479">Metal-binding</keyword>
<comment type="caution">
    <text evidence="12">The sequence shown here is derived from an EMBL/GenBank/DDBJ whole genome shotgun (WGS) entry which is preliminary data.</text>
</comment>
<evidence type="ECO:0000313" key="12">
    <source>
        <dbReference type="EMBL" id="KAL0296836.1"/>
    </source>
</evidence>
<feature type="domain" description="SBP-type" evidence="11">
    <location>
        <begin position="157"/>
        <end position="234"/>
    </location>
</feature>
<organism evidence="12">
    <name type="scientific">Sesamum radiatum</name>
    <name type="common">Black benniseed</name>
    <dbReference type="NCBI Taxonomy" id="300843"/>
    <lineage>
        <taxon>Eukaryota</taxon>
        <taxon>Viridiplantae</taxon>
        <taxon>Streptophyta</taxon>
        <taxon>Embryophyta</taxon>
        <taxon>Tracheophyta</taxon>
        <taxon>Spermatophyta</taxon>
        <taxon>Magnoliopsida</taxon>
        <taxon>eudicotyledons</taxon>
        <taxon>Gunneridae</taxon>
        <taxon>Pentapetalae</taxon>
        <taxon>asterids</taxon>
        <taxon>lamiids</taxon>
        <taxon>Lamiales</taxon>
        <taxon>Pedaliaceae</taxon>
        <taxon>Sesamum</taxon>
    </lineage>
</organism>
<evidence type="ECO:0000256" key="7">
    <source>
        <dbReference type="ARBA" id="ARBA00023163"/>
    </source>
</evidence>
<keyword evidence="4" id="KW-0862">Zinc</keyword>
<evidence type="ECO:0000256" key="10">
    <source>
        <dbReference type="PROSITE-ProRule" id="PRU00470"/>
    </source>
</evidence>
<evidence type="ECO:0000256" key="8">
    <source>
        <dbReference type="ARBA" id="ARBA00023242"/>
    </source>
</evidence>
<dbReference type="EMBL" id="JACGWJ010000032">
    <property type="protein sequence ID" value="KAL0296836.1"/>
    <property type="molecule type" value="Genomic_DNA"/>
</dbReference>
<dbReference type="SUPFAM" id="SSF103612">
    <property type="entry name" value="SBT domain"/>
    <property type="match status" value="1"/>
</dbReference>
<evidence type="ECO:0000259" key="11">
    <source>
        <dbReference type="PROSITE" id="PS51141"/>
    </source>
</evidence>
<keyword evidence="7" id="KW-0804">Transcription</keyword>
<evidence type="ECO:0000256" key="2">
    <source>
        <dbReference type="ARBA" id="ARBA00022723"/>
    </source>
</evidence>
<dbReference type="PANTHER" id="PTHR31251:SF102">
    <property type="entry name" value="SBP-TYPE DOMAIN-CONTAINING PROTEIN"/>
    <property type="match status" value="1"/>
</dbReference>
<name>A0AAW2JQE6_SESRA</name>
<evidence type="ECO:0000256" key="9">
    <source>
        <dbReference type="ARBA" id="ARBA00056472"/>
    </source>
</evidence>
<keyword evidence="5" id="KW-0805">Transcription regulation</keyword>